<feature type="domain" description="VWFA" evidence="3">
    <location>
        <begin position="1724"/>
        <end position="1910"/>
    </location>
</feature>
<evidence type="ECO:0008006" key="7">
    <source>
        <dbReference type="Google" id="ProtNLM"/>
    </source>
</evidence>
<evidence type="ECO:0000259" key="3">
    <source>
        <dbReference type="PROSITE" id="PS50234"/>
    </source>
</evidence>
<gene>
    <name evidence="5" type="ORF">CCMP2556_LOCUS14489</name>
</gene>
<dbReference type="InterPro" id="IPR002035">
    <property type="entry name" value="VWF_A"/>
</dbReference>
<dbReference type="InterPro" id="IPR030383">
    <property type="entry name" value="G_VLIG_dom"/>
</dbReference>
<dbReference type="PANTHER" id="PTHR14819">
    <property type="entry name" value="GTP-BINDING"/>
    <property type="match status" value="1"/>
</dbReference>
<feature type="compositionally biased region" description="Polar residues" evidence="1">
    <location>
        <begin position="1177"/>
        <end position="1192"/>
    </location>
</feature>
<comment type="caution">
    <text evidence="5">The sequence shown here is derived from an EMBL/GenBank/DDBJ whole genome shotgun (WGS) entry which is preliminary data.</text>
</comment>
<feature type="transmembrane region" description="Helical" evidence="2">
    <location>
        <begin position="143"/>
        <end position="164"/>
    </location>
</feature>
<reference evidence="5 6" key="1">
    <citation type="submission" date="2024-02" db="EMBL/GenBank/DDBJ databases">
        <authorList>
            <person name="Chen Y."/>
            <person name="Shah S."/>
            <person name="Dougan E. K."/>
            <person name="Thang M."/>
            <person name="Chan C."/>
        </authorList>
    </citation>
    <scope>NUCLEOTIDE SEQUENCE [LARGE SCALE GENOMIC DNA]</scope>
</reference>
<dbReference type="InterPro" id="IPR052986">
    <property type="entry name" value="VLIG_GTPase"/>
</dbReference>
<dbReference type="PROSITE" id="PS50234">
    <property type="entry name" value="VWFA"/>
    <property type="match status" value="1"/>
</dbReference>
<organism evidence="5 6">
    <name type="scientific">Durusdinium trenchii</name>
    <dbReference type="NCBI Taxonomy" id="1381693"/>
    <lineage>
        <taxon>Eukaryota</taxon>
        <taxon>Sar</taxon>
        <taxon>Alveolata</taxon>
        <taxon>Dinophyceae</taxon>
        <taxon>Suessiales</taxon>
        <taxon>Symbiodiniaceae</taxon>
        <taxon>Durusdinium</taxon>
    </lineage>
</organism>
<dbReference type="InterPro" id="IPR027417">
    <property type="entry name" value="P-loop_NTPase"/>
</dbReference>
<keyword evidence="2" id="KW-1133">Transmembrane helix</keyword>
<feature type="transmembrane region" description="Helical" evidence="2">
    <location>
        <begin position="47"/>
        <end position="69"/>
    </location>
</feature>
<dbReference type="Proteomes" id="UP001642484">
    <property type="component" value="Unassembled WGS sequence"/>
</dbReference>
<dbReference type="Gene3D" id="3.40.50.300">
    <property type="entry name" value="P-loop containing nucleotide triphosphate hydrolases"/>
    <property type="match status" value="1"/>
</dbReference>
<evidence type="ECO:0000256" key="1">
    <source>
        <dbReference type="SAM" id="MobiDB-lite"/>
    </source>
</evidence>
<proteinExistence type="predicted"/>
<keyword evidence="2" id="KW-0812">Transmembrane</keyword>
<dbReference type="EMBL" id="CAXAMN010007446">
    <property type="protein sequence ID" value="CAK9021600.1"/>
    <property type="molecule type" value="Genomic_DNA"/>
</dbReference>
<keyword evidence="6" id="KW-1185">Reference proteome</keyword>
<dbReference type="Pfam" id="PF13519">
    <property type="entry name" value="VWA_2"/>
    <property type="match status" value="1"/>
</dbReference>
<accession>A0ABP0K4A0</accession>
<dbReference type="Pfam" id="PF25683">
    <property type="entry name" value="URGCP_GTPase"/>
    <property type="match status" value="1"/>
</dbReference>
<name>A0ABP0K4A0_9DINO</name>
<feature type="transmembrane region" description="Helical" evidence="2">
    <location>
        <begin position="101"/>
        <end position="122"/>
    </location>
</feature>
<dbReference type="Gene3D" id="3.40.50.410">
    <property type="entry name" value="von Willebrand factor, type A domain"/>
    <property type="match status" value="1"/>
</dbReference>
<dbReference type="SUPFAM" id="SSF52540">
    <property type="entry name" value="P-loop containing nucleoside triphosphate hydrolases"/>
    <property type="match status" value="1"/>
</dbReference>
<dbReference type="CDD" id="cd00198">
    <property type="entry name" value="vWFA"/>
    <property type="match status" value="1"/>
</dbReference>
<dbReference type="SUPFAM" id="SSF53300">
    <property type="entry name" value="vWA-like"/>
    <property type="match status" value="1"/>
</dbReference>
<protein>
    <recommendedName>
        <fullName evidence="7">Interferon-induced very large GTPase 1</fullName>
    </recommendedName>
</protein>
<evidence type="ECO:0000256" key="2">
    <source>
        <dbReference type="SAM" id="Phobius"/>
    </source>
</evidence>
<sequence length="1922" mass="218052">MEAMTSTFGIIRNFVCGKVGQVPPRTLLSRRMPRASKTPAAAQPQRVGWMVVARTLLGSAGALASLVFLQAPRRTLPVGRALPRRRTPRASQNFATSRPRGLLLTVFTLLASVSTLVPLLIFQEHRAKLLHAILIVRQLPPMRVAACCGTLAAFGLVVEFWKWMASRPTKRQTHTQTRDLATRMFPCIEQITFESYRKLEPVDAQQQDELMERFGGSEAGWKNLAVFLCHMLKVGHPLESFVAKLQGHRTFQAHFEGSGESVGLSVNSLFLWLLDVVDDDVKRHLIQSHVRYEAIPLTTAWPKVRSCKEVLWSMHERPALVSLKLTKQVQGVSQLLNQLFCTRFDEAHGARFGDSEQQFVQMQYDLNFKEPDRQFAVIDAHGVFDVRGAAAAKHLLVEACQFPLLHMGLDDLGLKEVQSLVSRVTSSSKCKCAFVFVWDPDCSTVREISAHPFGEKVQLLSIPSRDMQIAGRKGPLLASIKEFLFKELEKHRLPDNKIWEAPPSSLFGANDMLPFLNAQEPEIWGSLRSIARKCADVFCSDGQERAIDFPMTEQYVKLCKVEADLRSCEKKKNARGIAIDLRKEWRGLQNRRKHISPSNLTQEFVKVLKAEDSDACLEQLFKFMQQEFRLRGKPDVDVLLATSYLHKEVVQFLSHSTALKDEDAIVEAYANLVRKGMPFEIVDGEHLHFPQAFLRKLFNSRCLKKFMQKKPLEVCSTIGPQSSGKSTLSNHLYGSRFGVSVARCTRGIFGSFHFTDGKVMLILDTEGLQSAERADPKFDRIMMLFIFAVSNRIDITIKGNMTEPMKKLVQVCAHSLQELEMNKVPHPSITWIMNQESDPKPTHHEEAFAKMFDELKDAVADSEVESLREVLRLDEPSIAVVPTMSSSETFVRGSSWQDWTCLRPSDEFSRVCAKLASEKLGKWGQTSFAHATNWLGMAEPVLLTIMKFPSLTDLSDVKHLRDMNLIEQWIESNMTESFYTEDRKAEHQQARDSIWNECAKGPLSSFQNREELVRKLKSAFQKAAGGIEEKLANYMNKYECEERLRKEMSSLLSSLLGTEQSAWVRDATHAWEQVQVRDARSRGAKQLNAKICNLLRGNSSETKINNEKQANQVFEEVWVEIIKDMESKFDRSAFENNCLQDIYDAYPREGKPHFADVSSRAQTFTKGPPQPFRPSEDPTQALDTPAPSKQRSSYKFVKAAEMPKGTILGWTWKGGQGVSWDILEKEVIKLVNETFSDLLGDQEPRLSSMRKIHDRLGEDVVKQVNGELQDFGRKLSLNGCGDIVSMAMIHTWKRQADAAWEQHMQPIEEFKADKEKQRKYFCTQVLQRPEADAQIAQFWIAQIVQRCRDQALDSLRALTQKTISKEEQTFTRKSIQSHLDNLLVKDHVSDQEKEKQFQYIENPKEMIEEELQSRFEARVSQPLAPEVKNMAQDLKRMLNFLLYELKEVRDRPDLQADNAGSQKLLDARNFVTCDPSVTEDFCKQALGKWLVAYLTKEHLPSKWKIVNGQLEECEEDDGIMISEALRHDGSPVGDAVLRSAVQAVSLERVGNLHFFVKAAVDVLDSEMELLEKSMQSEVQEVTSRSKKEFKYHLIPCSVRCPCCERLCDNPDPNHTVHRTCWHLPRGLRGRQLLFSSGRKIPSTLICTEMKDETQIKEPDGQVTWKELKERHSDWDFSVSDAVRPDLEAKSQIVWERHGPRVCERFGLQFTKYGERSLVPLPPRHYLLILDGSGSMHGERGEKWQALQHAVRKLIPEEEWVPCFFSIVVFSTKAKIVGSSLTSVELSELLTTLKPPFQSTDFAAAFQSGTECVQKEELYESESELVVVFMSDGQDGGGSDKRKSAIAEFAASLSPSPWWSFYSIAFGLDADKTTLREIADFIGKYATTSNYKESVDGVELADAFVEIAQSVPGTGCNHQTLFG</sequence>
<feature type="region of interest" description="Disordered" evidence="1">
    <location>
        <begin position="1161"/>
        <end position="1192"/>
    </location>
</feature>
<keyword evidence="2" id="KW-0472">Membrane</keyword>
<evidence type="ECO:0000259" key="4">
    <source>
        <dbReference type="PROSITE" id="PS51717"/>
    </source>
</evidence>
<dbReference type="PANTHER" id="PTHR14819:SF25">
    <property type="entry name" value="CHROMOSOME UNDETERMINED SCAFFOLD_52, WHOLE GENOME SHOTGUN SEQUENCE"/>
    <property type="match status" value="1"/>
</dbReference>
<dbReference type="PROSITE" id="PS51717">
    <property type="entry name" value="G_VLIG"/>
    <property type="match status" value="1"/>
</dbReference>
<evidence type="ECO:0000313" key="6">
    <source>
        <dbReference type="Proteomes" id="UP001642484"/>
    </source>
</evidence>
<dbReference type="InterPro" id="IPR036465">
    <property type="entry name" value="vWFA_dom_sf"/>
</dbReference>
<evidence type="ECO:0000313" key="5">
    <source>
        <dbReference type="EMBL" id="CAK9021600.1"/>
    </source>
</evidence>
<feature type="domain" description="VLIG-type G" evidence="4">
    <location>
        <begin position="709"/>
        <end position="820"/>
    </location>
</feature>